<protein>
    <recommendedName>
        <fullName evidence="3">SNF2 N-terminal domain-containing protein</fullName>
    </recommendedName>
</protein>
<evidence type="ECO:0000256" key="1">
    <source>
        <dbReference type="ARBA" id="ARBA00022741"/>
    </source>
</evidence>
<dbReference type="Gene3D" id="3.40.50.10810">
    <property type="entry name" value="Tandem AAA-ATPase domain"/>
    <property type="match status" value="1"/>
</dbReference>
<name>A0A9W8U6Y6_9HYPO</name>
<evidence type="ECO:0000313" key="4">
    <source>
        <dbReference type="EMBL" id="KAJ4007425.1"/>
    </source>
</evidence>
<dbReference type="InterPro" id="IPR000330">
    <property type="entry name" value="SNF2_N"/>
</dbReference>
<proteinExistence type="predicted"/>
<sequence>MIDLITAKKLEVLDRQDRVYTKAVFEARYLNQLRTKKRNQPFSISVNIYGPQSDAGDIGKRLADVQGSLQHPFYLEDGVEYLNPQFFQLEEETAYMTHLVGLDESQIQAKALSDALENVLTSLDRSVGNPTISELDVIPDDLVTPLKESDKVPSLALGGILADVMGLGKTLTMITSVSATHLAAMNFQETNTGCNIDHLTNLRTSATLVVVTSTRKLFQ</sequence>
<keyword evidence="5" id="KW-1185">Reference proteome</keyword>
<keyword evidence="1" id="KW-0547">Nucleotide-binding</keyword>
<evidence type="ECO:0000313" key="5">
    <source>
        <dbReference type="Proteomes" id="UP001152130"/>
    </source>
</evidence>
<dbReference type="EMBL" id="JAPDHF010000017">
    <property type="protein sequence ID" value="KAJ4007425.1"/>
    <property type="molecule type" value="Genomic_DNA"/>
</dbReference>
<evidence type="ECO:0000256" key="2">
    <source>
        <dbReference type="ARBA" id="ARBA00022840"/>
    </source>
</evidence>
<accession>A0A9W8U6Y6</accession>
<dbReference type="InterPro" id="IPR038718">
    <property type="entry name" value="SNF2-like_sf"/>
</dbReference>
<dbReference type="Proteomes" id="UP001152130">
    <property type="component" value="Unassembled WGS sequence"/>
</dbReference>
<dbReference type="Pfam" id="PF00176">
    <property type="entry name" value="SNF2-rel_dom"/>
    <property type="match status" value="1"/>
</dbReference>
<gene>
    <name evidence="4" type="ORF">NW766_010110</name>
</gene>
<feature type="domain" description="SNF2 N-terminal" evidence="3">
    <location>
        <begin position="155"/>
        <end position="213"/>
    </location>
</feature>
<comment type="caution">
    <text evidence="4">The sequence shown here is derived from an EMBL/GenBank/DDBJ whole genome shotgun (WGS) entry which is preliminary data.</text>
</comment>
<dbReference type="GO" id="GO:0005524">
    <property type="term" value="F:ATP binding"/>
    <property type="evidence" value="ECO:0007669"/>
    <property type="project" value="InterPro"/>
</dbReference>
<reference evidence="4" key="1">
    <citation type="submission" date="2022-10" db="EMBL/GenBank/DDBJ databases">
        <title>Fusarium specimens isolated from Avocado Roots.</title>
        <authorList>
            <person name="Stajich J."/>
            <person name="Roper C."/>
            <person name="Heimlech-Rivalta G."/>
        </authorList>
    </citation>
    <scope>NUCLEOTIDE SEQUENCE</scope>
    <source>
        <strain evidence="4">CF00143</strain>
    </source>
</reference>
<evidence type="ECO:0000259" key="3">
    <source>
        <dbReference type="Pfam" id="PF00176"/>
    </source>
</evidence>
<dbReference type="AlphaFoldDB" id="A0A9W8U6Y6"/>
<organism evidence="4 5">
    <name type="scientific">Fusarium irregulare</name>
    <dbReference type="NCBI Taxonomy" id="2494466"/>
    <lineage>
        <taxon>Eukaryota</taxon>
        <taxon>Fungi</taxon>
        <taxon>Dikarya</taxon>
        <taxon>Ascomycota</taxon>
        <taxon>Pezizomycotina</taxon>
        <taxon>Sordariomycetes</taxon>
        <taxon>Hypocreomycetidae</taxon>
        <taxon>Hypocreales</taxon>
        <taxon>Nectriaceae</taxon>
        <taxon>Fusarium</taxon>
        <taxon>Fusarium incarnatum-equiseti species complex</taxon>
    </lineage>
</organism>
<keyword evidence="2" id="KW-0067">ATP-binding</keyword>